<comment type="caution">
    <text evidence="3">The sequence shown here is derived from an EMBL/GenBank/DDBJ whole genome shotgun (WGS) entry which is preliminary data.</text>
</comment>
<protein>
    <recommendedName>
        <fullName evidence="5">Hydrophobin</fullName>
    </recommendedName>
</protein>
<evidence type="ECO:0000256" key="1">
    <source>
        <dbReference type="SAM" id="MobiDB-lite"/>
    </source>
</evidence>
<feature type="compositionally biased region" description="Polar residues" evidence="1">
    <location>
        <begin position="255"/>
        <end position="264"/>
    </location>
</feature>
<feature type="compositionally biased region" description="Pro residues" evidence="1">
    <location>
        <begin position="176"/>
        <end position="254"/>
    </location>
</feature>
<keyword evidence="4" id="KW-1185">Reference proteome</keyword>
<feature type="region of interest" description="Disordered" evidence="1">
    <location>
        <begin position="114"/>
        <end position="264"/>
    </location>
</feature>
<feature type="compositionally biased region" description="Pro residues" evidence="1">
    <location>
        <begin position="127"/>
        <end position="136"/>
    </location>
</feature>
<accession>A0A9P4J966</accession>
<gene>
    <name evidence="3" type="ORF">K461DRAFT_266713</name>
</gene>
<reference evidence="3" key="1">
    <citation type="journal article" date="2020" name="Stud. Mycol.">
        <title>101 Dothideomycetes genomes: a test case for predicting lifestyles and emergence of pathogens.</title>
        <authorList>
            <person name="Haridas S."/>
            <person name="Albert R."/>
            <person name="Binder M."/>
            <person name="Bloem J."/>
            <person name="Labutti K."/>
            <person name="Salamov A."/>
            <person name="Andreopoulos B."/>
            <person name="Baker S."/>
            <person name="Barry K."/>
            <person name="Bills G."/>
            <person name="Bluhm B."/>
            <person name="Cannon C."/>
            <person name="Castanera R."/>
            <person name="Culley D."/>
            <person name="Daum C."/>
            <person name="Ezra D."/>
            <person name="Gonzalez J."/>
            <person name="Henrissat B."/>
            <person name="Kuo A."/>
            <person name="Liang C."/>
            <person name="Lipzen A."/>
            <person name="Lutzoni F."/>
            <person name="Magnuson J."/>
            <person name="Mondo S."/>
            <person name="Nolan M."/>
            <person name="Ohm R."/>
            <person name="Pangilinan J."/>
            <person name="Park H.-J."/>
            <person name="Ramirez L."/>
            <person name="Alfaro M."/>
            <person name="Sun H."/>
            <person name="Tritt A."/>
            <person name="Yoshinaga Y."/>
            <person name="Zwiers L.-H."/>
            <person name="Turgeon B."/>
            <person name="Goodwin S."/>
            <person name="Spatafora J."/>
            <person name="Crous P."/>
            <person name="Grigoriev I."/>
        </authorList>
    </citation>
    <scope>NUCLEOTIDE SEQUENCE</scope>
    <source>
        <strain evidence="3">CBS 260.36</strain>
    </source>
</reference>
<sequence length="264" mass="29364">MHLLGISLGLLAVGQSASQAASIPRASSSSPSPASSLNIEDLKAINVAIQALENEEHYFDGDSLGCTKDDFCCSLRDPSGPVTGAQIKGYVAGLHDNNHAPLESELLCEREITSQTKRDDASHASPQWPPHGPPPHGPHRPHEPPHNPWDPHPPPNDPWRPPHHPHEPHDPHRPPYDPNRPPYDPNRPPYDPNRPPYDPNRPPYDPNRPPYDPNRPPYDPNRPPYDPNRPPYDPSRPPYDPNNPNRPPRYPPQADPSSGKTKTS</sequence>
<dbReference type="AlphaFoldDB" id="A0A9P4J966"/>
<evidence type="ECO:0000256" key="2">
    <source>
        <dbReference type="SAM" id="SignalP"/>
    </source>
</evidence>
<dbReference type="Proteomes" id="UP000799439">
    <property type="component" value="Unassembled WGS sequence"/>
</dbReference>
<feature type="signal peptide" evidence="2">
    <location>
        <begin position="1"/>
        <end position="20"/>
    </location>
</feature>
<dbReference type="EMBL" id="ML996083">
    <property type="protein sequence ID" value="KAF2155440.1"/>
    <property type="molecule type" value="Genomic_DNA"/>
</dbReference>
<evidence type="ECO:0000313" key="3">
    <source>
        <dbReference type="EMBL" id="KAF2155440.1"/>
    </source>
</evidence>
<evidence type="ECO:0008006" key="5">
    <source>
        <dbReference type="Google" id="ProtNLM"/>
    </source>
</evidence>
<feature type="compositionally biased region" description="Basic and acidic residues" evidence="1">
    <location>
        <begin position="164"/>
        <end position="175"/>
    </location>
</feature>
<keyword evidence="2" id="KW-0732">Signal</keyword>
<feature type="chain" id="PRO_5040491048" description="Hydrophobin" evidence="2">
    <location>
        <begin position="21"/>
        <end position="264"/>
    </location>
</feature>
<name>A0A9P4J966_9PEZI</name>
<feature type="compositionally biased region" description="Pro residues" evidence="1">
    <location>
        <begin position="146"/>
        <end position="159"/>
    </location>
</feature>
<proteinExistence type="predicted"/>
<evidence type="ECO:0000313" key="4">
    <source>
        <dbReference type="Proteomes" id="UP000799439"/>
    </source>
</evidence>
<organism evidence="3 4">
    <name type="scientific">Myriangium duriaei CBS 260.36</name>
    <dbReference type="NCBI Taxonomy" id="1168546"/>
    <lineage>
        <taxon>Eukaryota</taxon>
        <taxon>Fungi</taxon>
        <taxon>Dikarya</taxon>
        <taxon>Ascomycota</taxon>
        <taxon>Pezizomycotina</taxon>
        <taxon>Dothideomycetes</taxon>
        <taxon>Dothideomycetidae</taxon>
        <taxon>Myriangiales</taxon>
        <taxon>Myriangiaceae</taxon>
        <taxon>Myriangium</taxon>
    </lineage>
</organism>